<reference evidence="1" key="1">
    <citation type="submission" date="2014-09" db="EMBL/GenBank/DDBJ databases">
        <authorList>
            <person name="Magalhaes I.L.F."/>
            <person name="Oliveira U."/>
            <person name="Santos F.R."/>
            <person name="Vidigal T.H.D.A."/>
            <person name="Brescovit A.D."/>
            <person name="Santos A.J."/>
        </authorList>
    </citation>
    <scope>NUCLEOTIDE SEQUENCE</scope>
    <source>
        <tissue evidence="1">Shoot tissue taken approximately 20 cm above the soil surface</tissue>
    </source>
</reference>
<dbReference type="EMBL" id="GBRH01241099">
    <property type="protein sequence ID" value="JAD56796.1"/>
    <property type="molecule type" value="Transcribed_RNA"/>
</dbReference>
<organism evidence="1">
    <name type="scientific">Arundo donax</name>
    <name type="common">Giant reed</name>
    <name type="synonym">Donax arundinaceus</name>
    <dbReference type="NCBI Taxonomy" id="35708"/>
    <lineage>
        <taxon>Eukaryota</taxon>
        <taxon>Viridiplantae</taxon>
        <taxon>Streptophyta</taxon>
        <taxon>Embryophyta</taxon>
        <taxon>Tracheophyta</taxon>
        <taxon>Spermatophyta</taxon>
        <taxon>Magnoliopsida</taxon>
        <taxon>Liliopsida</taxon>
        <taxon>Poales</taxon>
        <taxon>Poaceae</taxon>
        <taxon>PACMAD clade</taxon>
        <taxon>Arundinoideae</taxon>
        <taxon>Arundineae</taxon>
        <taxon>Arundo</taxon>
    </lineage>
</organism>
<accession>A0A0A9B099</accession>
<sequence>MGLKSFALVGLLFFGTKVI</sequence>
<evidence type="ECO:0000313" key="1">
    <source>
        <dbReference type="EMBL" id="JAD56796.1"/>
    </source>
</evidence>
<dbReference type="AlphaFoldDB" id="A0A0A9B099"/>
<protein>
    <submittedName>
        <fullName evidence="1">Uncharacterized protein</fullName>
    </submittedName>
</protein>
<proteinExistence type="predicted"/>
<reference evidence="1" key="2">
    <citation type="journal article" date="2015" name="Data Brief">
        <title>Shoot transcriptome of the giant reed, Arundo donax.</title>
        <authorList>
            <person name="Barrero R.A."/>
            <person name="Guerrero F.D."/>
            <person name="Moolhuijzen P."/>
            <person name="Goolsby J.A."/>
            <person name="Tidwell J."/>
            <person name="Bellgard S.E."/>
            <person name="Bellgard M.I."/>
        </authorList>
    </citation>
    <scope>NUCLEOTIDE SEQUENCE</scope>
    <source>
        <tissue evidence="1">Shoot tissue taken approximately 20 cm above the soil surface</tissue>
    </source>
</reference>
<name>A0A0A9B099_ARUDO</name>